<evidence type="ECO:0000313" key="2">
    <source>
        <dbReference type="Proteomes" id="UP000076079"/>
    </source>
</evidence>
<evidence type="ECO:0008006" key="3">
    <source>
        <dbReference type="Google" id="ProtNLM"/>
    </source>
</evidence>
<dbReference type="KEGG" id="abac:LuPra_03957"/>
<dbReference type="RefSeq" id="WP_110172328.1">
    <property type="nucleotide sequence ID" value="NZ_CP015136.1"/>
</dbReference>
<gene>
    <name evidence="1" type="ORF">LuPra_03957</name>
</gene>
<sequence>MSIVVRFSPIALTAEKYAEATRVLTNAGEWPPAGCDYHVCFGLAGNLMVSEIWNSREQFEAFGTRLMPILAAAGIQLASPPDIFEVHNVVKG</sequence>
<protein>
    <recommendedName>
        <fullName evidence="3">ABM domain-containing protein</fullName>
    </recommendedName>
</protein>
<dbReference type="AlphaFoldDB" id="A0A143PRG7"/>
<dbReference type="Proteomes" id="UP000076079">
    <property type="component" value="Chromosome"/>
</dbReference>
<name>A0A143PRG7_LUTPR</name>
<evidence type="ECO:0000313" key="1">
    <source>
        <dbReference type="EMBL" id="AMY10718.1"/>
    </source>
</evidence>
<reference evidence="1 2" key="1">
    <citation type="journal article" date="2016" name="Genome Announc.">
        <title>First Complete Genome Sequence of a Subdivision 6 Acidobacterium Strain.</title>
        <authorList>
            <person name="Huang S."/>
            <person name="Vieira S."/>
            <person name="Bunk B."/>
            <person name="Riedel T."/>
            <person name="Sproer C."/>
            <person name="Overmann J."/>
        </authorList>
    </citation>
    <scope>NUCLEOTIDE SEQUENCE [LARGE SCALE GENOMIC DNA]</scope>
    <source>
        <strain evidence="2">DSM 100886 HEG_-6_39</strain>
    </source>
</reference>
<keyword evidence="2" id="KW-1185">Reference proteome</keyword>
<proteinExistence type="predicted"/>
<organism evidence="1 2">
    <name type="scientific">Luteitalea pratensis</name>
    <dbReference type="NCBI Taxonomy" id="1855912"/>
    <lineage>
        <taxon>Bacteria</taxon>
        <taxon>Pseudomonadati</taxon>
        <taxon>Acidobacteriota</taxon>
        <taxon>Vicinamibacteria</taxon>
        <taxon>Vicinamibacterales</taxon>
        <taxon>Vicinamibacteraceae</taxon>
        <taxon>Luteitalea</taxon>
    </lineage>
</organism>
<accession>A0A143PRG7</accession>
<dbReference type="EMBL" id="CP015136">
    <property type="protein sequence ID" value="AMY10718.1"/>
    <property type="molecule type" value="Genomic_DNA"/>
</dbReference>
<dbReference type="OrthoDB" id="1363507at2"/>
<reference evidence="2" key="2">
    <citation type="submission" date="2016-04" db="EMBL/GenBank/DDBJ databases">
        <title>First Complete Genome Sequence of a Subdivision 6 Acidobacterium.</title>
        <authorList>
            <person name="Huang S."/>
            <person name="Vieira S."/>
            <person name="Bunk B."/>
            <person name="Riedel T."/>
            <person name="Sproeer C."/>
            <person name="Overmann J."/>
        </authorList>
    </citation>
    <scope>NUCLEOTIDE SEQUENCE [LARGE SCALE GENOMIC DNA]</scope>
    <source>
        <strain evidence="2">DSM 100886 HEG_-6_39</strain>
    </source>
</reference>